<evidence type="ECO:0000256" key="1">
    <source>
        <dbReference type="SAM" id="Phobius"/>
    </source>
</evidence>
<protein>
    <submittedName>
        <fullName evidence="2">Uncharacterized protein</fullName>
    </submittedName>
</protein>
<evidence type="ECO:0000313" key="2">
    <source>
        <dbReference type="EMBL" id="PVU71418.1"/>
    </source>
</evidence>
<organism evidence="2 3">
    <name type="scientific">Nanobsidianus stetteri</name>
    <dbReference type="NCBI Taxonomy" id="1294122"/>
    <lineage>
        <taxon>Archaea</taxon>
        <taxon>Nanobdellota</taxon>
        <taxon>Candidatus Nanoarchaeia</taxon>
        <taxon>Nanoarchaeales</taxon>
        <taxon>Nanopusillaceae</taxon>
        <taxon>Candidatus Nanobsidianus</taxon>
    </lineage>
</organism>
<keyword evidence="1" id="KW-1133">Transmembrane helix</keyword>
<keyword evidence="1" id="KW-0812">Transmembrane</keyword>
<dbReference type="Proteomes" id="UP000245908">
    <property type="component" value="Unassembled WGS sequence"/>
</dbReference>
<feature type="transmembrane region" description="Helical" evidence="1">
    <location>
        <begin position="7"/>
        <end position="30"/>
    </location>
</feature>
<dbReference type="AlphaFoldDB" id="A0A2T9WUA1"/>
<evidence type="ECO:0000313" key="3">
    <source>
        <dbReference type="Proteomes" id="UP000245908"/>
    </source>
</evidence>
<proteinExistence type="predicted"/>
<name>A0A2T9WUA1_NANST</name>
<sequence length="219" mass="26199">MDKPKNIITIAIIISILSFFLGIILGYLLYQYSFQQNILQIDEINSLVISAQYLANSQNLECNNNYLSFLEYLKSQIAQVGQELTYLESKENIYYNEEEVRYIKSQYFNMEYLHFLLTRKYIEDCNITNFTLILYFYNNQYCGSACDQEGDILTYLYVQNQYNLYIYSFDSGYPNYFISYYNLNYNITTWPFIIIYRNNETYIIRGFASLDELESYLTT</sequence>
<gene>
    <name evidence="2" type="ORF">DDW05_01190</name>
</gene>
<dbReference type="EMBL" id="QEFH01000006">
    <property type="protein sequence ID" value="PVU71418.1"/>
    <property type="molecule type" value="Genomic_DNA"/>
</dbReference>
<reference evidence="2 3" key="1">
    <citation type="journal article" date="2015" name="Appl. Environ. Microbiol.">
        <title>Nanoarchaeota, Their Sulfolobales Host, and Nanoarchaeota Virus Distribution across Yellowstone National Park Hot Springs.</title>
        <authorList>
            <person name="Munson-McGee J.H."/>
            <person name="Field E.K."/>
            <person name="Bateson M."/>
            <person name="Rooney C."/>
            <person name="Stepanauskas R."/>
            <person name="Young M.J."/>
        </authorList>
    </citation>
    <scope>NUCLEOTIDE SEQUENCE [LARGE SCALE GENOMIC DNA]</scope>
    <source>
        <strain evidence="2">SCGC AB-777_O03</strain>
    </source>
</reference>
<keyword evidence="1" id="KW-0472">Membrane</keyword>
<comment type="caution">
    <text evidence="2">The sequence shown here is derived from an EMBL/GenBank/DDBJ whole genome shotgun (WGS) entry which is preliminary data.</text>
</comment>
<accession>A0A2T9WUA1</accession>